<dbReference type="EMBL" id="JACIFP010000001">
    <property type="protein sequence ID" value="MBB4135608.1"/>
    <property type="molecule type" value="Genomic_DNA"/>
</dbReference>
<comment type="caution">
    <text evidence="4">The sequence shown here is derived from an EMBL/GenBank/DDBJ whole genome shotgun (WGS) entry which is preliminary data.</text>
</comment>
<evidence type="ECO:0000259" key="3">
    <source>
        <dbReference type="Pfam" id="PF08797"/>
    </source>
</evidence>
<proteinExistence type="predicted"/>
<dbReference type="GO" id="GO:0003676">
    <property type="term" value="F:nucleic acid binding"/>
    <property type="evidence" value="ECO:0007669"/>
    <property type="project" value="InterPro"/>
</dbReference>
<keyword evidence="5" id="KW-1185">Reference proteome</keyword>
<dbReference type="Pfam" id="PF08797">
    <property type="entry name" value="HIRAN"/>
    <property type="match status" value="1"/>
</dbReference>
<protein>
    <recommendedName>
        <fullName evidence="3">HIRAN domain-containing protein</fullName>
    </recommendedName>
</protein>
<dbReference type="Gene3D" id="3.30.70.2330">
    <property type="match status" value="1"/>
</dbReference>
<dbReference type="Proteomes" id="UP000551501">
    <property type="component" value="Unassembled WGS sequence"/>
</dbReference>
<reference evidence="4 5" key="1">
    <citation type="submission" date="2020-08" db="EMBL/GenBank/DDBJ databases">
        <title>Sequencing the genomes of 1000 actinobacteria strains.</title>
        <authorList>
            <person name="Klenk H.-P."/>
        </authorList>
    </citation>
    <scope>NUCLEOTIDE SEQUENCE [LARGE SCALE GENOMIC DNA]</scope>
    <source>
        <strain evidence="4 5">DSM 45298</strain>
    </source>
</reference>
<gene>
    <name evidence="4" type="ORF">BKA16_002160</name>
</gene>
<feature type="domain" description="HIRAN" evidence="3">
    <location>
        <begin position="98"/>
        <end position="149"/>
    </location>
</feature>
<evidence type="ECO:0000256" key="1">
    <source>
        <dbReference type="ARBA" id="ARBA00022723"/>
    </source>
</evidence>
<dbReference type="InterPro" id="IPR014905">
    <property type="entry name" value="HIRAN"/>
</dbReference>
<sequence>MEPGKPVVGDPAAVVFTRKQQGAFERLYDWLNSVAARNGDARPGPVVASSDATIVTRAKSVDVDDVEVVGESYYRQAFADLFIRAGKPLGGVTWYQAVLVAEPDNPHDENAVAVSVDGHKVGHIPADLAPTIQRDVRAANRRGEQVCVAARIWAACDDATWSARVTLDPTEEPEPEWRYVDEPHWPGRISPDGAERLTDSGSLRQYERYRAALIVHGRAVDDYRPDVAQARADGDPARALAILGECIDAAERAAAIVFAKPDQWPTEQAATIYRGLKDYDAEVAVLERYFAASPDHAGTKGLRTRLTRARELAGKESGTAPASVEESVAASETVVTLAGPRPVIDVALPFAAELSYEIEHIDAIKSVVDEAGGSVGAALYASAFLRERHHRPHGFGYVDVYINRKLVGSVAAIEADAVREIVRRDEYTGHDCCVRCRVFLASIERKSARITLGRYEDVVEREDETESAARTRQQAVELEAMRMERLAAGGQEAADQRRRLVRDKDYIEWVETIKDLKREKRYADALQLALECVDAAERDAVFHQCAPPPAYTEHAAMLYRKLGNANGEVRILERYERACPDDQGSSSIAERLVKARARL</sequence>
<organism evidence="4 5">
    <name type="scientific">Gordonia humi</name>
    <dbReference type="NCBI Taxonomy" id="686429"/>
    <lineage>
        <taxon>Bacteria</taxon>
        <taxon>Bacillati</taxon>
        <taxon>Actinomycetota</taxon>
        <taxon>Actinomycetes</taxon>
        <taxon>Mycobacteriales</taxon>
        <taxon>Gordoniaceae</taxon>
        <taxon>Gordonia</taxon>
    </lineage>
</organism>
<name>A0A840EZ80_9ACTN</name>
<evidence type="ECO:0000256" key="2">
    <source>
        <dbReference type="ARBA" id="ARBA00022801"/>
    </source>
</evidence>
<keyword evidence="2" id="KW-0378">Hydrolase</keyword>
<dbReference type="GO" id="GO:0008270">
    <property type="term" value="F:zinc ion binding"/>
    <property type="evidence" value="ECO:0007669"/>
    <property type="project" value="InterPro"/>
</dbReference>
<evidence type="ECO:0000313" key="4">
    <source>
        <dbReference type="EMBL" id="MBB4135608.1"/>
    </source>
</evidence>
<accession>A0A840EZ80</accession>
<evidence type="ECO:0000313" key="5">
    <source>
        <dbReference type="Proteomes" id="UP000551501"/>
    </source>
</evidence>
<keyword evidence="1" id="KW-0479">Metal-binding</keyword>
<dbReference type="AlphaFoldDB" id="A0A840EZ80"/>
<dbReference type="RefSeq" id="WP_183370633.1">
    <property type="nucleotide sequence ID" value="NZ_BAABHL010000122.1"/>
</dbReference>
<dbReference type="GO" id="GO:0016818">
    <property type="term" value="F:hydrolase activity, acting on acid anhydrides, in phosphorus-containing anhydrides"/>
    <property type="evidence" value="ECO:0007669"/>
    <property type="project" value="InterPro"/>
</dbReference>